<protein>
    <submittedName>
        <fullName evidence="1">Uncharacterized protein</fullName>
    </submittedName>
</protein>
<sequence length="162" mass="17658">MFKQEIDMDIAIQPPAEVQAGSTMYPPVVIRIPPRPPIQNDSSMPEIFQGYLQDDSGNVVEECGPYIASPQPVNTSTSRTSVIGGADSQYVVFPNIIVDAPGTYTFTVRCYDTTNGLQSWTILGAVHTKSFTVADCAVLENKPNETEQRLLEELKASGNFGL</sequence>
<proteinExistence type="predicted"/>
<reference evidence="1" key="1">
    <citation type="journal article" date="2021" name="Nat. Commun.">
        <title>Genetic determinants of endophytism in the Arabidopsis root mycobiome.</title>
        <authorList>
            <person name="Mesny F."/>
            <person name="Miyauchi S."/>
            <person name="Thiergart T."/>
            <person name="Pickel B."/>
            <person name="Atanasova L."/>
            <person name="Karlsson M."/>
            <person name="Huettel B."/>
            <person name="Barry K.W."/>
            <person name="Haridas S."/>
            <person name="Chen C."/>
            <person name="Bauer D."/>
            <person name="Andreopoulos W."/>
            <person name="Pangilinan J."/>
            <person name="LaButti K."/>
            <person name="Riley R."/>
            <person name="Lipzen A."/>
            <person name="Clum A."/>
            <person name="Drula E."/>
            <person name="Henrissat B."/>
            <person name="Kohler A."/>
            <person name="Grigoriev I.V."/>
            <person name="Martin F.M."/>
            <person name="Hacquard S."/>
        </authorList>
    </citation>
    <scope>NUCLEOTIDE SEQUENCE</scope>
    <source>
        <strain evidence="1">MPI-CAGE-CH-0230</strain>
    </source>
</reference>
<evidence type="ECO:0000313" key="1">
    <source>
        <dbReference type="EMBL" id="KAH7038312.1"/>
    </source>
</evidence>
<keyword evidence="2" id="KW-1185">Reference proteome</keyword>
<dbReference type="OrthoDB" id="5399926at2759"/>
<dbReference type="GeneID" id="70192908"/>
<organism evidence="1 2">
    <name type="scientific">Microdochium trichocladiopsis</name>
    <dbReference type="NCBI Taxonomy" id="1682393"/>
    <lineage>
        <taxon>Eukaryota</taxon>
        <taxon>Fungi</taxon>
        <taxon>Dikarya</taxon>
        <taxon>Ascomycota</taxon>
        <taxon>Pezizomycotina</taxon>
        <taxon>Sordariomycetes</taxon>
        <taxon>Xylariomycetidae</taxon>
        <taxon>Xylariales</taxon>
        <taxon>Microdochiaceae</taxon>
        <taxon>Microdochium</taxon>
    </lineage>
</organism>
<dbReference type="RefSeq" id="XP_046017433.1">
    <property type="nucleotide sequence ID" value="XM_046163362.1"/>
</dbReference>
<name>A0A9P8YG84_9PEZI</name>
<gene>
    <name evidence="1" type="ORF">B0I36DRAFT_78036</name>
</gene>
<evidence type="ECO:0000313" key="2">
    <source>
        <dbReference type="Proteomes" id="UP000756346"/>
    </source>
</evidence>
<accession>A0A9P8YG84</accession>
<dbReference type="EMBL" id="JAGTJQ010000002">
    <property type="protein sequence ID" value="KAH7038312.1"/>
    <property type="molecule type" value="Genomic_DNA"/>
</dbReference>
<dbReference type="Proteomes" id="UP000756346">
    <property type="component" value="Unassembled WGS sequence"/>
</dbReference>
<comment type="caution">
    <text evidence="1">The sequence shown here is derived from an EMBL/GenBank/DDBJ whole genome shotgun (WGS) entry which is preliminary data.</text>
</comment>
<dbReference type="AlphaFoldDB" id="A0A9P8YG84"/>